<dbReference type="Proteomes" id="UP000008782">
    <property type="component" value="Unassembled WGS sequence"/>
</dbReference>
<dbReference type="RefSeq" id="XP_008100099.1">
    <property type="nucleotide sequence ID" value="XM_008101908.1"/>
</dbReference>
<dbReference type="GeneID" id="24416588"/>
<dbReference type="AlphaFoldDB" id="E3QYZ1"/>
<organism evidence="2">
    <name type="scientific">Colletotrichum graminicola (strain M1.001 / M2 / FGSC 10212)</name>
    <name type="common">Maize anthracnose fungus</name>
    <name type="synonym">Glomerella graminicola</name>
    <dbReference type="NCBI Taxonomy" id="645133"/>
    <lineage>
        <taxon>Eukaryota</taxon>
        <taxon>Fungi</taxon>
        <taxon>Dikarya</taxon>
        <taxon>Ascomycota</taxon>
        <taxon>Pezizomycotina</taxon>
        <taxon>Sordariomycetes</taxon>
        <taxon>Hypocreomycetidae</taxon>
        <taxon>Glomerellales</taxon>
        <taxon>Glomerellaceae</taxon>
        <taxon>Colletotrichum</taxon>
        <taxon>Colletotrichum graminicola species complex</taxon>
    </lineage>
</organism>
<dbReference type="OrthoDB" id="4831541at2759"/>
<protein>
    <submittedName>
        <fullName evidence="1">Uncharacterized protein</fullName>
    </submittedName>
</protein>
<proteinExistence type="predicted"/>
<accession>E3QYZ1</accession>
<gene>
    <name evidence="1" type="ORF">GLRG_11223</name>
</gene>
<keyword evidence="2" id="KW-1185">Reference proteome</keyword>
<dbReference type="VEuPathDB" id="FungiDB:GLRG_11223"/>
<dbReference type="EMBL" id="GG697408">
    <property type="protein sequence ID" value="EFQ36079.1"/>
    <property type="molecule type" value="Genomic_DNA"/>
</dbReference>
<evidence type="ECO:0000313" key="1">
    <source>
        <dbReference type="EMBL" id="EFQ36079.1"/>
    </source>
</evidence>
<reference evidence="2" key="1">
    <citation type="journal article" date="2012" name="Nat. Genet.">
        <title>Lifestyle transitions in plant pathogenic Colletotrichum fungi deciphered by genome and transcriptome analyses.</title>
        <authorList>
            <person name="O'Connell R.J."/>
            <person name="Thon M.R."/>
            <person name="Hacquard S."/>
            <person name="Amyotte S.G."/>
            <person name="Kleemann J."/>
            <person name="Torres M.F."/>
            <person name="Damm U."/>
            <person name="Buiate E.A."/>
            <person name="Epstein L."/>
            <person name="Alkan N."/>
            <person name="Altmueller J."/>
            <person name="Alvarado-Balderrama L."/>
            <person name="Bauser C.A."/>
            <person name="Becker C."/>
            <person name="Birren B.W."/>
            <person name="Chen Z."/>
            <person name="Choi J."/>
            <person name="Crouch J.A."/>
            <person name="Duvick J.P."/>
            <person name="Farman M.A."/>
            <person name="Gan P."/>
            <person name="Heiman D."/>
            <person name="Henrissat B."/>
            <person name="Howard R.J."/>
            <person name="Kabbage M."/>
            <person name="Koch C."/>
            <person name="Kracher B."/>
            <person name="Kubo Y."/>
            <person name="Law A.D."/>
            <person name="Lebrun M.-H."/>
            <person name="Lee Y.-H."/>
            <person name="Miyara I."/>
            <person name="Moore N."/>
            <person name="Neumann U."/>
            <person name="Nordstroem K."/>
            <person name="Panaccione D.G."/>
            <person name="Panstruga R."/>
            <person name="Place M."/>
            <person name="Proctor R.H."/>
            <person name="Prusky D."/>
            <person name="Rech G."/>
            <person name="Reinhardt R."/>
            <person name="Rollins J.A."/>
            <person name="Rounsley S."/>
            <person name="Schardl C.L."/>
            <person name="Schwartz D.C."/>
            <person name="Shenoy N."/>
            <person name="Shirasu K."/>
            <person name="Sikhakolli U.R."/>
            <person name="Stueber K."/>
            <person name="Sukno S.A."/>
            <person name="Sweigard J.A."/>
            <person name="Takano Y."/>
            <person name="Takahara H."/>
            <person name="Trail F."/>
            <person name="van der Does H.C."/>
            <person name="Voll L.M."/>
            <person name="Will I."/>
            <person name="Young S."/>
            <person name="Zeng Q."/>
            <person name="Zhang J."/>
            <person name="Zhou S."/>
            <person name="Dickman M.B."/>
            <person name="Schulze-Lefert P."/>
            <person name="Ver Loren van Themaat E."/>
            <person name="Ma L.-J."/>
            <person name="Vaillancourt L.J."/>
        </authorList>
    </citation>
    <scope>NUCLEOTIDE SEQUENCE [LARGE SCALE GENOMIC DNA]</scope>
    <source>
        <strain evidence="2">M1.001 / M2 / FGSC 10212</strain>
    </source>
</reference>
<dbReference type="HOGENOM" id="CLU_1602574_0_0_1"/>
<sequence>MVNWVPFVAVPAVAVLGFVLRATWPMAQQLPKATVVETSKQLNEHICSIHHRVQAYTMSSEVQTLYEFIGVTNPSPSTSSAIVEQRLWKAWATYVNKNKARSSAAITEKDILVVAIIKLLLTDPQARAHYNEMVLEPLLQASDRPVSLRSICGRHWEALVKNGHRR</sequence>
<evidence type="ECO:0000313" key="2">
    <source>
        <dbReference type="Proteomes" id="UP000008782"/>
    </source>
</evidence>
<name>E3QYZ1_COLGM</name>